<reference evidence="2" key="1">
    <citation type="submission" date="2021-02" db="EMBL/GenBank/DDBJ databases">
        <authorList>
            <person name="Nowell W R."/>
        </authorList>
    </citation>
    <scope>NUCLEOTIDE SEQUENCE</scope>
</reference>
<keyword evidence="1" id="KW-0812">Transmembrane</keyword>
<dbReference type="EMBL" id="CAJOBB010001919">
    <property type="protein sequence ID" value="CAF3919189.1"/>
    <property type="molecule type" value="Genomic_DNA"/>
</dbReference>
<dbReference type="EMBL" id="CAJOAY010000365">
    <property type="protein sequence ID" value="CAF3644410.1"/>
    <property type="molecule type" value="Genomic_DNA"/>
</dbReference>
<dbReference type="Proteomes" id="UP000663868">
    <property type="component" value="Unassembled WGS sequence"/>
</dbReference>
<keyword evidence="1" id="KW-0472">Membrane</keyword>
<comment type="caution">
    <text evidence="2">The sequence shown here is derived from an EMBL/GenBank/DDBJ whole genome shotgun (WGS) entry which is preliminary data.</text>
</comment>
<dbReference type="AlphaFoldDB" id="A0A818QU96"/>
<dbReference type="Proteomes" id="UP000663881">
    <property type="component" value="Unassembled WGS sequence"/>
</dbReference>
<evidence type="ECO:0000313" key="2">
    <source>
        <dbReference type="EMBL" id="CAF3644410.1"/>
    </source>
</evidence>
<name>A0A818QU96_9BILA</name>
<evidence type="ECO:0000313" key="3">
    <source>
        <dbReference type="EMBL" id="CAF3919189.1"/>
    </source>
</evidence>
<sequence length="334" mass="39246">MFRSIFIRMKKRTIILIIISTILIGMLEINFNCNKKIEENIMPVLQTTVPILTNISTLKPSKWKKNQLVVIPAIWKEIDWFNRSSWPLWLREGLNLTNNSLPSYHVHLYQRIDPNSTYPYDWPYCPNVHEEAGLYLKFIYEYYHDLPDKMLFIQGDVHVHSPYPIETVQCIRDDVHYASINFFWNIERPWSFWPRDPTDNIGLMYKCAVRLLHLFGFNGRAQLNPEGKTPRDDNVVTAICCAQFYVTKQRIHHYTYKQWSSLYRASLQPYCTTELDRETPGKKGIKWFGGSFEHLWHVILGLYATDMPAQIPGTNTDPCHLFYPSCKGSPCSDN</sequence>
<proteinExistence type="predicted"/>
<feature type="transmembrane region" description="Helical" evidence="1">
    <location>
        <begin position="12"/>
        <end position="31"/>
    </location>
</feature>
<keyword evidence="1" id="KW-1133">Transmembrane helix</keyword>
<dbReference type="PANTHER" id="PTHR37490">
    <property type="entry name" value="EXPRESSED PROTEIN"/>
    <property type="match status" value="1"/>
</dbReference>
<dbReference type="InterPro" id="IPR021838">
    <property type="entry name" value="DUF3431"/>
</dbReference>
<dbReference type="Pfam" id="PF11913">
    <property type="entry name" value="DUF3431"/>
    <property type="match status" value="1"/>
</dbReference>
<evidence type="ECO:0000256" key="1">
    <source>
        <dbReference type="SAM" id="Phobius"/>
    </source>
</evidence>
<protein>
    <submittedName>
        <fullName evidence="2">Uncharacterized protein</fullName>
    </submittedName>
</protein>
<gene>
    <name evidence="3" type="ORF">KXQ929_LOCUS23802</name>
    <name evidence="2" type="ORF">OKA104_LOCUS8839</name>
</gene>
<dbReference type="PANTHER" id="PTHR37490:SF2">
    <property type="match status" value="1"/>
</dbReference>
<organism evidence="2 4">
    <name type="scientific">Adineta steineri</name>
    <dbReference type="NCBI Taxonomy" id="433720"/>
    <lineage>
        <taxon>Eukaryota</taxon>
        <taxon>Metazoa</taxon>
        <taxon>Spiralia</taxon>
        <taxon>Gnathifera</taxon>
        <taxon>Rotifera</taxon>
        <taxon>Eurotatoria</taxon>
        <taxon>Bdelloidea</taxon>
        <taxon>Adinetida</taxon>
        <taxon>Adinetidae</taxon>
        <taxon>Adineta</taxon>
    </lineage>
</organism>
<evidence type="ECO:0000313" key="4">
    <source>
        <dbReference type="Proteomes" id="UP000663881"/>
    </source>
</evidence>
<accession>A0A818QU96</accession>